<accession>E4TLK6</accession>
<evidence type="ECO:0000313" key="1">
    <source>
        <dbReference type="EMBL" id="ADR22310.1"/>
    </source>
</evidence>
<proteinExistence type="predicted"/>
<keyword evidence="2" id="KW-1185">Reference proteome</keyword>
<reference evidence="1 2" key="1">
    <citation type="journal article" date="2011" name="Stand. Genomic Sci.">
        <title>Complete genome sequence of Marivirga tractuosa type strain (H-43).</title>
        <authorList>
            <person name="Pagani I."/>
            <person name="Chertkov O."/>
            <person name="Lapidus A."/>
            <person name="Lucas S."/>
            <person name="Del Rio T.G."/>
            <person name="Tice H."/>
            <person name="Copeland A."/>
            <person name="Cheng J.F."/>
            <person name="Nolan M."/>
            <person name="Saunders E."/>
            <person name="Pitluck S."/>
            <person name="Held B."/>
            <person name="Goodwin L."/>
            <person name="Liolios K."/>
            <person name="Ovchinikova G."/>
            <person name="Ivanova N."/>
            <person name="Mavromatis K."/>
            <person name="Pati A."/>
            <person name="Chen A."/>
            <person name="Palaniappan K."/>
            <person name="Land M."/>
            <person name="Hauser L."/>
            <person name="Jeffries C.D."/>
            <person name="Detter J.C."/>
            <person name="Han C."/>
            <person name="Tapia R."/>
            <person name="Ngatchou-Djao O.D."/>
            <person name="Rohde M."/>
            <person name="Goker M."/>
            <person name="Spring S."/>
            <person name="Sikorski J."/>
            <person name="Woyke T."/>
            <person name="Bristow J."/>
            <person name="Eisen J.A."/>
            <person name="Markowitz V."/>
            <person name="Hugenholtz P."/>
            <person name="Klenk H.P."/>
            <person name="Kyrpides N.C."/>
        </authorList>
    </citation>
    <scope>NUCLEOTIDE SEQUENCE [LARGE SCALE GENOMIC DNA]</scope>
    <source>
        <strain evidence="2">ATCC 23168 / DSM 4126 / NBRC 15989 / NCIMB 1408 / VKM B-1430 / H-43</strain>
    </source>
</reference>
<name>E4TLK6_MARTH</name>
<evidence type="ECO:0000313" key="2">
    <source>
        <dbReference type="Proteomes" id="UP000008720"/>
    </source>
</evidence>
<dbReference type="RefSeq" id="WP_013454453.1">
    <property type="nucleotide sequence ID" value="NC_014759.1"/>
</dbReference>
<dbReference type="KEGG" id="mtt:Ftrac_2332"/>
<dbReference type="AlphaFoldDB" id="E4TLK6"/>
<sequence>MITRLPTYKDFEDVSKQCLTQAFNLLYKVYDEYDEYDDEVIRAEVSLEQIWTHNSGTIRTSLILLHQGIETYMKSAICKTTPLLLIEKTRADWPTLPSRADKEFDSLYTISGEALLTTFCAVSEKKISNEFIEFIETVRQKRNEAIHGANNVSIKAKELLDHIFNAYTYCFGKDAWFLETRSFNYENPLFGYFDWDIEYAVAYKHLDFALDILGKKKLNKYLSTDILGRAYFCPECKRTIDGDYGYLESKWAFLKPNKPDSTNIHCINCDAEFNVIRKDCVEDKCKGNVIHDYDCEETCLTCFEYQENE</sequence>
<protein>
    <submittedName>
        <fullName evidence="1">Uncharacterized protein</fullName>
    </submittedName>
</protein>
<dbReference type="EMBL" id="CP002349">
    <property type="protein sequence ID" value="ADR22310.1"/>
    <property type="molecule type" value="Genomic_DNA"/>
</dbReference>
<dbReference type="HOGENOM" id="CLU_075052_0_0_10"/>
<organism evidence="1 2">
    <name type="scientific">Marivirga tractuosa (strain ATCC 23168 / DSM 4126 / NBRC 15989 / NCIMB 1408 / VKM B-1430 / H-43)</name>
    <name type="common">Microscilla tractuosa</name>
    <name type="synonym">Flexibacter tractuosus</name>
    <dbReference type="NCBI Taxonomy" id="643867"/>
    <lineage>
        <taxon>Bacteria</taxon>
        <taxon>Pseudomonadati</taxon>
        <taxon>Bacteroidota</taxon>
        <taxon>Cytophagia</taxon>
        <taxon>Cytophagales</taxon>
        <taxon>Marivirgaceae</taxon>
        <taxon>Marivirga</taxon>
    </lineage>
</organism>
<dbReference type="Proteomes" id="UP000008720">
    <property type="component" value="Chromosome"/>
</dbReference>
<dbReference type="OrthoDB" id="1234180at2"/>
<dbReference type="eggNOG" id="ENOG5031MXS">
    <property type="taxonomic scope" value="Bacteria"/>
</dbReference>
<gene>
    <name evidence="1" type="ordered locus">Ftrac_2332</name>
</gene>